<dbReference type="AlphaFoldDB" id="A0A4R2KMP7"/>
<name>A0A4R2KMP7_9GAMM</name>
<proteinExistence type="predicted"/>
<evidence type="ECO:0000313" key="5">
    <source>
        <dbReference type="Proteomes" id="UP000294980"/>
    </source>
</evidence>
<protein>
    <submittedName>
        <fullName evidence="4">EF hand domain-containing protein</fullName>
    </submittedName>
</protein>
<reference evidence="4 5" key="1">
    <citation type="submission" date="2019-03" db="EMBL/GenBank/DDBJ databases">
        <title>Genomic Encyclopedia of Type Strains, Phase IV (KMG-IV): sequencing the most valuable type-strain genomes for metagenomic binning, comparative biology and taxonomic classification.</title>
        <authorList>
            <person name="Goeker M."/>
        </authorList>
    </citation>
    <scope>NUCLEOTIDE SEQUENCE [LARGE SCALE GENOMIC DNA]</scope>
    <source>
        <strain evidence="4 5">DSM 23344</strain>
    </source>
</reference>
<dbReference type="Proteomes" id="UP000294980">
    <property type="component" value="Unassembled WGS sequence"/>
</dbReference>
<dbReference type="OrthoDB" id="5770156at2"/>
<keyword evidence="5" id="KW-1185">Reference proteome</keyword>
<keyword evidence="2" id="KW-0732">Signal</keyword>
<dbReference type="PROSITE" id="PS00018">
    <property type="entry name" value="EF_HAND_1"/>
    <property type="match status" value="2"/>
</dbReference>
<dbReference type="GO" id="GO:0005509">
    <property type="term" value="F:calcium ion binding"/>
    <property type="evidence" value="ECO:0007669"/>
    <property type="project" value="InterPro"/>
</dbReference>
<comment type="caution">
    <text evidence="4">The sequence shown here is derived from an EMBL/GenBank/DDBJ whole genome shotgun (WGS) entry which is preliminary data.</text>
</comment>
<organism evidence="4 5">
    <name type="scientific">Chromatocurvus halotolerans</name>
    <dbReference type="NCBI Taxonomy" id="1132028"/>
    <lineage>
        <taxon>Bacteria</taxon>
        <taxon>Pseudomonadati</taxon>
        <taxon>Pseudomonadota</taxon>
        <taxon>Gammaproteobacteria</taxon>
        <taxon>Cellvibrionales</taxon>
        <taxon>Halieaceae</taxon>
        <taxon>Chromatocurvus</taxon>
    </lineage>
</organism>
<feature type="signal peptide" evidence="2">
    <location>
        <begin position="1"/>
        <end position="20"/>
    </location>
</feature>
<evidence type="ECO:0000313" key="4">
    <source>
        <dbReference type="EMBL" id="TCO74714.1"/>
    </source>
</evidence>
<evidence type="ECO:0000259" key="3">
    <source>
        <dbReference type="PROSITE" id="PS50222"/>
    </source>
</evidence>
<accession>A0A4R2KMP7</accession>
<feature type="chain" id="PRO_5020267267" evidence="2">
    <location>
        <begin position="21"/>
        <end position="117"/>
    </location>
</feature>
<evidence type="ECO:0000256" key="1">
    <source>
        <dbReference type="SAM" id="MobiDB-lite"/>
    </source>
</evidence>
<feature type="compositionally biased region" description="Basic and acidic residues" evidence="1">
    <location>
        <begin position="61"/>
        <end position="79"/>
    </location>
</feature>
<dbReference type="InterPro" id="IPR011992">
    <property type="entry name" value="EF-hand-dom_pair"/>
</dbReference>
<evidence type="ECO:0000256" key="2">
    <source>
        <dbReference type="SAM" id="SignalP"/>
    </source>
</evidence>
<dbReference type="CDD" id="cd00051">
    <property type="entry name" value="EFh"/>
    <property type="match status" value="1"/>
</dbReference>
<feature type="compositionally biased region" description="Acidic residues" evidence="1">
    <location>
        <begin position="94"/>
        <end position="108"/>
    </location>
</feature>
<dbReference type="SUPFAM" id="SSF47473">
    <property type="entry name" value="EF-hand"/>
    <property type="match status" value="1"/>
</dbReference>
<dbReference type="Gene3D" id="1.10.238.10">
    <property type="entry name" value="EF-hand"/>
    <property type="match status" value="1"/>
</dbReference>
<dbReference type="InterPro" id="IPR018247">
    <property type="entry name" value="EF_Hand_1_Ca_BS"/>
</dbReference>
<dbReference type="PROSITE" id="PS50222">
    <property type="entry name" value="EF_HAND_2"/>
    <property type="match status" value="2"/>
</dbReference>
<feature type="domain" description="EF-hand" evidence="3">
    <location>
        <begin position="93"/>
        <end position="117"/>
    </location>
</feature>
<dbReference type="Pfam" id="PF13499">
    <property type="entry name" value="EF-hand_7"/>
    <property type="match status" value="1"/>
</dbReference>
<dbReference type="EMBL" id="SLWX01000012">
    <property type="protein sequence ID" value="TCO74714.1"/>
    <property type="molecule type" value="Genomic_DNA"/>
</dbReference>
<gene>
    <name evidence="4" type="ORF">EV688_11273</name>
</gene>
<dbReference type="InterPro" id="IPR002048">
    <property type="entry name" value="EF_hand_dom"/>
</dbReference>
<feature type="region of interest" description="Disordered" evidence="1">
    <location>
        <begin position="24"/>
        <end position="117"/>
    </location>
</feature>
<feature type="domain" description="EF-hand" evidence="3">
    <location>
        <begin position="49"/>
        <end position="76"/>
    </location>
</feature>
<sequence>MNRLRQVGCVGLLSVVVCSAAVVSAQPEAKSPRAQTQGQGQGQGMNRPAFSDYDQNGDGMIGKEEFSEAHARRVGDRARQGYALRNQDKAPSFEDLDQNGDGEISPEEFAEHQQRRR</sequence>